<dbReference type="Proteomes" id="UP000559027">
    <property type="component" value="Unassembled WGS sequence"/>
</dbReference>
<evidence type="ECO:0000256" key="4">
    <source>
        <dbReference type="ARBA" id="ARBA00022963"/>
    </source>
</evidence>
<dbReference type="PROSITE" id="PS50222">
    <property type="entry name" value="EF_HAND_2"/>
    <property type="match status" value="2"/>
</dbReference>
<evidence type="ECO:0000259" key="8">
    <source>
        <dbReference type="PROSITE" id="PS50222"/>
    </source>
</evidence>
<dbReference type="InterPro" id="IPR001849">
    <property type="entry name" value="PH_domain"/>
</dbReference>
<dbReference type="GO" id="GO:0004435">
    <property type="term" value="F:phosphatidylinositol-4,5-bisphosphate phospholipase C activity"/>
    <property type="evidence" value="ECO:0007669"/>
    <property type="project" value="UniProtKB-EC"/>
</dbReference>
<dbReference type="PANTHER" id="PTHR10336">
    <property type="entry name" value="PHOSPHOINOSITIDE-SPECIFIC PHOSPHOLIPASE C FAMILY PROTEIN"/>
    <property type="match status" value="1"/>
</dbReference>
<dbReference type="GO" id="GO:0016042">
    <property type="term" value="P:lipid catabolic process"/>
    <property type="evidence" value="ECO:0007669"/>
    <property type="project" value="UniProtKB-KW"/>
</dbReference>
<dbReference type="EMBL" id="JAACJO010000051">
    <property type="protein sequence ID" value="KAF5345096.1"/>
    <property type="molecule type" value="Genomic_DNA"/>
</dbReference>
<gene>
    <name evidence="9" type="ORF">D9756_011157</name>
</gene>
<dbReference type="InterPro" id="IPR037755">
    <property type="entry name" value="Plc1_PH"/>
</dbReference>
<feature type="compositionally biased region" description="Polar residues" evidence="7">
    <location>
        <begin position="62"/>
        <end position="76"/>
    </location>
</feature>
<dbReference type="InterPro" id="IPR011992">
    <property type="entry name" value="EF-hand-dom_pair"/>
</dbReference>
<dbReference type="Gene3D" id="1.10.238.10">
    <property type="entry name" value="EF-hand"/>
    <property type="match status" value="1"/>
</dbReference>
<comment type="catalytic activity">
    <reaction evidence="6">
        <text>a 1,2-diacyl-sn-glycero-3-phospho-(1D-myo-inositol-4,5-bisphosphate) + H2O = 1D-myo-inositol 1,4,5-trisphosphate + a 1,2-diacyl-sn-glycerol + H(+)</text>
        <dbReference type="Rhea" id="RHEA:33179"/>
        <dbReference type="ChEBI" id="CHEBI:15377"/>
        <dbReference type="ChEBI" id="CHEBI:15378"/>
        <dbReference type="ChEBI" id="CHEBI:17815"/>
        <dbReference type="ChEBI" id="CHEBI:58456"/>
        <dbReference type="ChEBI" id="CHEBI:203600"/>
        <dbReference type="EC" id="3.1.4.11"/>
    </reaction>
    <physiologicalReaction direction="left-to-right" evidence="6">
        <dbReference type="Rhea" id="RHEA:33180"/>
    </physiologicalReaction>
</comment>
<feature type="compositionally biased region" description="Polar residues" evidence="7">
    <location>
        <begin position="112"/>
        <end position="151"/>
    </location>
</feature>
<evidence type="ECO:0000256" key="5">
    <source>
        <dbReference type="ARBA" id="ARBA00023098"/>
    </source>
</evidence>
<dbReference type="InterPro" id="IPR011993">
    <property type="entry name" value="PH-like_dom_sf"/>
</dbReference>
<feature type="region of interest" description="Disordered" evidence="7">
    <location>
        <begin position="112"/>
        <end position="153"/>
    </location>
</feature>
<accession>A0A8H5CNH2</accession>
<feature type="compositionally biased region" description="Basic and acidic residues" evidence="7">
    <location>
        <begin position="1"/>
        <end position="11"/>
    </location>
</feature>
<dbReference type="PANTHER" id="PTHR10336:SF36">
    <property type="entry name" value="1-PHOSPHATIDYLINOSITOL 4,5-BISPHOSPHATE PHOSPHODIESTERASE BETA-4"/>
    <property type="match status" value="1"/>
</dbReference>
<dbReference type="CDD" id="cd13360">
    <property type="entry name" value="PH_PLC_fungal"/>
    <property type="match status" value="1"/>
</dbReference>
<dbReference type="GO" id="GO:0048015">
    <property type="term" value="P:phosphatidylinositol-mediated signaling"/>
    <property type="evidence" value="ECO:0007669"/>
    <property type="project" value="TreeGrafter"/>
</dbReference>
<dbReference type="InterPro" id="IPR001192">
    <property type="entry name" value="PI-PLC_fam"/>
</dbReference>
<dbReference type="EC" id="3.1.4.11" evidence="1"/>
<feature type="domain" description="EF-hand" evidence="8">
    <location>
        <begin position="285"/>
        <end position="314"/>
    </location>
</feature>
<keyword evidence="4" id="KW-0442">Lipid degradation</keyword>
<dbReference type="Gene3D" id="2.30.29.30">
    <property type="entry name" value="Pleckstrin-homology domain (PH domain)/Phosphotyrosine-binding domain (PTB)"/>
    <property type="match status" value="1"/>
</dbReference>
<dbReference type="Pfam" id="PF16457">
    <property type="entry name" value="PH_12"/>
    <property type="match status" value="1"/>
</dbReference>
<keyword evidence="10" id="KW-1185">Reference proteome</keyword>
<dbReference type="SUPFAM" id="SSF47473">
    <property type="entry name" value="EF-hand"/>
    <property type="match status" value="1"/>
</dbReference>
<feature type="region of interest" description="Disordered" evidence="7">
    <location>
        <begin position="1"/>
        <end position="29"/>
    </location>
</feature>
<reference evidence="9 10" key="1">
    <citation type="journal article" date="2020" name="ISME J.">
        <title>Uncovering the hidden diversity of litter-decomposition mechanisms in mushroom-forming fungi.</title>
        <authorList>
            <person name="Floudas D."/>
            <person name="Bentzer J."/>
            <person name="Ahren D."/>
            <person name="Johansson T."/>
            <person name="Persson P."/>
            <person name="Tunlid A."/>
        </authorList>
    </citation>
    <scope>NUCLEOTIDE SEQUENCE [LARGE SCALE GENOMIC DNA]</scope>
    <source>
        <strain evidence="9 10">CBS 146.42</strain>
    </source>
</reference>
<dbReference type="GO" id="GO:0005509">
    <property type="term" value="F:calcium ion binding"/>
    <property type="evidence" value="ECO:0007669"/>
    <property type="project" value="InterPro"/>
</dbReference>
<keyword evidence="2" id="KW-0378">Hydrolase</keyword>
<protein>
    <recommendedName>
        <fullName evidence="1">phosphoinositide phospholipase C</fullName>
        <ecNumber evidence="1">3.1.4.11</ecNumber>
    </recommendedName>
</protein>
<organism evidence="9 10">
    <name type="scientific">Leucocoprinus leucothites</name>
    <dbReference type="NCBI Taxonomy" id="201217"/>
    <lineage>
        <taxon>Eukaryota</taxon>
        <taxon>Fungi</taxon>
        <taxon>Dikarya</taxon>
        <taxon>Basidiomycota</taxon>
        <taxon>Agaricomycotina</taxon>
        <taxon>Agaricomycetes</taxon>
        <taxon>Agaricomycetidae</taxon>
        <taxon>Agaricales</taxon>
        <taxon>Agaricineae</taxon>
        <taxon>Agaricaceae</taxon>
        <taxon>Leucocoprinus</taxon>
    </lineage>
</organism>
<feature type="compositionally biased region" description="Polar residues" evidence="7">
    <location>
        <begin position="15"/>
        <end position="26"/>
    </location>
</feature>
<feature type="region of interest" description="Disordered" evidence="7">
    <location>
        <begin position="432"/>
        <end position="469"/>
    </location>
</feature>
<evidence type="ECO:0000256" key="7">
    <source>
        <dbReference type="SAM" id="MobiDB-lite"/>
    </source>
</evidence>
<evidence type="ECO:0000256" key="2">
    <source>
        <dbReference type="ARBA" id="ARBA00022801"/>
    </source>
</evidence>
<dbReference type="GO" id="GO:0051209">
    <property type="term" value="P:release of sequestered calcium ion into cytosol"/>
    <property type="evidence" value="ECO:0007669"/>
    <property type="project" value="TreeGrafter"/>
</dbReference>
<dbReference type="PROSITE" id="PS00018">
    <property type="entry name" value="EF_HAND_1"/>
    <property type="match status" value="1"/>
</dbReference>
<dbReference type="SUPFAM" id="SSF50729">
    <property type="entry name" value="PH domain-like"/>
    <property type="match status" value="1"/>
</dbReference>
<dbReference type="AlphaFoldDB" id="A0A8H5CNH2"/>
<dbReference type="CDD" id="cd16207">
    <property type="entry name" value="EFh_ScPlc1p_like"/>
    <property type="match status" value="1"/>
</dbReference>
<keyword evidence="3" id="KW-0106">Calcium</keyword>
<name>A0A8H5CNH2_9AGAR</name>
<dbReference type="InterPro" id="IPR018247">
    <property type="entry name" value="EF_Hand_1_Ca_BS"/>
</dbReference>
<evidence type="ECO:0000256" key="1">
    <source>
        <dbReference type="ARBA" id="ARBA00012368"/>
    </source>
</evidence>
<feature type="compositionally biased region" description="Basic residues" evidence="7">
    <location>
        <begin position="78"/>
        <end position="88"/>
    </location>
</feature>
<sequence>MSALGRPDRPISGRQLHSTHSQQPQYEEQEWMTRVGSGMVIGGEKRLGTGSDAIDGDHAAPNNDNVTLSTSVNVKNGHSAKKKKRHSRPTSLSLTTGVGEWLQRGVRSLAMSSWANPSASKRTSMPPASTTSRSSDVTRLDSNPAPTSTPGEVQVPRVLQEGTWMTKVSGKKQKKMFLKLDPDMGHIVWHSKQPRIIPIENIKEIRSGPSTRLHRHHFQLAQDYENLWITVIYMLEGHYKILHLIAPSEDISRMWDTTLRKLHAHRMQLMTGLGNIEERQRVWEKQYWKGADVDRDHRLTFEEVEKMCKKLNINSPRDNLLQLFKQADAYDRRYLDFEDFRRFVKLLKTRKEIVRLFESLKGKSEHFDFEVFSQFMRRDQKSTLPPPALHSLFEKYSIPVSVPFTSTSPPATPHPGKGIESYFDLRPAASRSLRSRNERLRQKHLHPSSSLQITRRSPPPPFLSSSETE</sequence>
<evidence type="ECO:0000256" key="3">
    <source>
        <dbReference type="ARBA" id="ARBA00022837"/>
    </source>
</evidence>
<dbReference type="OrthoDB" id="269822at2759"/>
<keyword evidence="5" id="KW-0443">Lipid metabolism</keyword>
<comment type="caution">
    <text evidence="9">The sequence shown here is derived from an EMBL/GenBank/DDBJ whole genome shotgun (WGS) entry which is preliminary data.</text>
</comment>
<feature type="region of interest" description="Disordered" evidence="7">
    <location>
        <begin position="42"/>
        <end position="96"/>
    </location>
</feature>
<evidence type="ECO:0000313" key="10">
    <source>
        <dbReference type="Proteomes" id="UP000559027"/>
    </source>
</evidence>
<evidence type="ECO:0000313" key="9">
    <source>
        <dbReference type="EMBL" id="KAF5345096.1"/>
    </source>
</evidence>
<feature type="domain" description="EF-hand" evidence="8">
    <location>
        <begin position="315"/>
        <end position="350"/>
    </location>
</feature>
<evidence type="ECO:0000256" key="6">
    <source>
        <dbReference type="ARBA" id="ARBA00023674"/>
    </source>
</evidence>
<proteinExistence type="predicted"/>
<dbReference type="InterPro" id="IPR002048">
    <property type="entry name" value="EF_hand_dom"/>
</dbReference>